<name>A0ABN6LCS7_9BACT</name>
<protein>
    <submittedName>
        <fullName evidence="1">Uncharacterized protein</fullName>
    </submittedName>
</protein>
<geneLocation type="plasmid" evidence="1 2">
    <name>pPP1</name>
</geneLocation>
<dbReference type="EMBL" id="AP025293">
    <property type="protein sequence ID" value="BDD01013.1"/>
    <property type="molecule type" value="Genomic_DNA"/>
</dbReference>
<keyword evidence="2" id="KW-1185">Reference proteome</keyword>
<evidence type="ECO:0000313" key="2">
    <source>
        <dbReference type="Proteomes" id="UP001354989"/>
    </source>
</evidence>
<proteinExistence type="predicted"/>
<accession>A0ABN6LCS7</accession>
<keyword evidence="1" id="KW-0614">Plasmid</keyword>
<evidence type="ECO:0000313" key="1">
    <source>
        <dbReference type="EMBL" id="BDD01013.1"/>
    </source>
</evidence>
<reference evidence="1 2" key="1">
    <citation type="submission" date="2021-12" db="EMBL/GenBank/DDBJ databases">
        <title>Genome sequencing of bacteria with rrn-lacking chromosome and rrn-plasmid.</title>
        <authorList>
            <person name="Anda M."/>
            <person name="Iwasaki W."/>
        </authorList>
    </citation>
    <scope>NUCLEOTIDE SEQUENCE [LARGE SCALE GENOMIC DNA]</scope>
    <source>
        <strain evidence="1 2">NBRC 101262</strain>
        <plasmid evidence="1 2">pPP1</plasmid>
    </source>
</reference>
<sequence length="170" mass="19117">MTSGERIIMGCQEYNSLDMLEGGMNDALSLLREQLLRSFGDNGQVILETVELNIRQLLFGARDFEVHLIALYEQMRKMAICALFPISNPDTAFTFGNTMILLANNKLKTIVYSIDGMEDMEDIQAKTGQIVDALFKVFVCATMDQADMKSEEDLQHASQMAQYFIAYFGG</sequence>
<gene>
    <name evidence="1" type="ORF">PEPS_32930</name>
</gene>
<organism evidence="1 2">
    <name type="scientific">Persicobacter psychrovividus</name>
    <dbReference type="NCBI Taxonomy" id="387638"/>
    <lineage>
        <taxon>Bacteria</taxon>
        <taxon>Pseudomonadati</taxon>
        <taxon>Bacteroidota</taxon>
        <taxon>Cytophagia</taxon>
        <taxon>Cytophagales</taxon>
        <taxon>Persicobacteraceae</taxon>
        <taxon>Persicobacter</taxon>
    </lineage>
</organism>
<dbReference type="Proteomes" id="UP001354989">
    <property type="component" value="Plasmid pPP1"/>
</dbReference>